<feature type="chain" id="PRO_5043523491" description="Secreted protein" evidence="6">
    <location>
        <begin position="23"/>
        <end position="93"/>
    </location>
</feature>
<comment type="subcellular location">
    <subcellularLocation>
        <location evidence="1">Secreted</location>
    </subcellularLocation>
</comment>
<reference evidence="7" key="3">
    <citation type="submission" date="2025-09" db="UniProtKB">
        <authorList>
            <consortium name="Ensembl"/>
        </authorList>
    </citation>
    <scope>IDENTIFICATION</scope>
</reference>
<evidence type="ECO:0000313" key="8">
    <source>
        <dbReference type="Proteomes" id="UP000265040"/>
    </source>
</evidence>
<dbReference type="GO" id="GO:0042742">
    <property type="term" value="P:defense response to bacterium"/>
    <property type="evidence" value="ECO:0007669"/>
    <property type="project" value="UniProtKB-KW"/>
</dbReference>
<keyword evidence="4" id="KW-0929">Antimicrobial</keyword>
<dbReference type="Proteomes" id="UP000265040">
    <property type="component" value="Chromosome 24"/>
</dbReference>
<reference evidence="7" key="2">
    <citation type="submission" date="2025-08" db="UniProtKB">
        <authorList>
            <consortium name="Ensembl"/>
        </authorList>
    </citation>
    <scope>IDENTIFICATION</scope>
</reference>
<dbReference type="Pfam" id="PF08107">
    <property type="entry name" value="Antimicrobial12"/>
    <property type="match status" value="1"/>
</dbReference>
<dbReference type="Ensembl" id="ENSATET00000038899.2">
    <property type="protein sequence ID" value="ENSATEP00000044593.2"/>
    <property type="gene ID" value="ENSATEG00000026590.2"/>
</dbReference>
<protein>
    <recommendedName>
        <fullName evidence="9">Secreted protein</fullName>
    </recommendedName>
</protein>
<organism evidence="7 8">
    <name type="scientific">Anabas testudineus</name>
    <name type="common">Climbing perch</name>
    <name type="synonym">Anthias testudineus</name>
    <dbReference type="NCBI Taxonomy" id="64144"/>
    <lineage>
        <taxon>Eukaryota</taxon>
        <taxon>Metazoa</taxon>
        <taxon>Chordata</taxon>
        <taxon>Craniata</taxon>
        <taxon>Vertebrata</taxon>
        <taxon>Euteleostomi</taxon>
        <taxon>Actinopterygii</taxon>
        <taxon>Neopterygii</taxon>
        <taxon>Teleostei</taxon>
        <taxon>Neoteleostei</taxon>
        <taxon>Acanthomorphata</taxon>
        <taxon>Anabantaria</taxon>
        <taxon>Anabantiformes</taxon>
        <taxon>Anabantoidei</taxon>
        <taxon>Anabantidae</taxon>
        <taxon>Anabas</taxon>
    </lineage>
</organism>
<dbReference type="GO" id="GO:0005576">
    <property type="term" value="C:extracellular region"/>
    <property type="evidence" value="ECO:0007669"/>
    <property type="project" value="UniProtKB-SubCell"/>
</dbReference>
<reference evidence="7" key="1">
    <citation type="submission" date="2021-04" db="EMBL/GenBank/DDBJ databases">
        <authorList>
            <consortium name="Wellcome Sanger Institute Data Sharing"/>
        </authorList>
    </citation>
    <scope>NUCLEOTIDE SEQUENCE [LARGE SCALE GENOMIC DNA]</scope>
</reference>
<evidence type="ECO:0000256" key="1">
    <source>
        <dbReference type="ARBA" id="ARBA00004613"/>
    </source>
</evidence>
<evidence type="ECO:0000313" key="7">
    <source>
        <dbReference type="Ensembl" id="ENSATEP00000044593.2"/>
    </source>
</evidence>
<evidence type="ECO:0000256" key="4">
    <source>
        <dbReference type="ARBA" id="ARBA00022529"/>
    </source>
</evidence>
<evidence type="ECO:0000256" key="2">
    <source>
        <dbReference type="ARBA" id="ARBA00007419"/>
    </source>
</evidence>
<keyword evidence="8" id="KW-1185">Reference proteome</keyword>
<keyword evidence="6" id="KW-0732">Signal</keyword>
<proteinExistence type="inferred from homology"/>
<sequence length="93" mass="10694">MKCVMIFLVLTLVVLMAEPGECFFGHLRLMRSQQTTSALNLKSFQLIRAESESSQNWVIIAFAVIPYNFMLNKALKACKAWIHKCNVRKSQRT</sequence>
<accession>A0A7N6F9E6</accession>
<dbReference type="InterPro" id="IPR012515">
    <property type="entry name" value="Antimicrobial12"/>
</dbReference>
<keyword evidence="3" id="KW-0964">Secreted</keyword>
<evidence type="ECO:0000256" key="3">
    <source>
        <dbReference type="ARBA" id="ARBA00022525"/>
    </source>
</evidence>
<evidence type="ECO:0000256" key="5">
    <source>
        <dbReference type="ARBA" id="ARBA00023022"/>
    </source>
</evidence>
<feature type="signal peptide" evidence="6">
    <location>
        <begin position="1"/>
        <end position="22"/>
    </location>
</feature>
<dbReference type="AlphaFoldDB" id="A0A7N6F9E6"/>
<keyword evidence="5" id="KW-0044">Antibiotic</keyword>
<evidence type="ECO:0000256" key="6">
    <source>
        <dbReference type="SAM" id="SignalP"/>
    </source>
</evidence>
<evidence type="ECO:0008006" key="9">
    <source>
        <dbReference type="Google" id="ProtNLM"/>
    </source>
</evidence>
<name>A0A7N6F9E6_ANATE</name>
<comment type="similarity">
    <text evidence="2">Belongs to the pleurocidin family.</text>
</comment>
<dbReference type="InParanoid" id="A0A7N6F9E6"/>